<organism evidence="9 10">
    <name type="scientific">Cystobacter ferrugineus</name>
    <dbReference type="NCBI Taxonomy" id="83449"/>
    <lineage>
        <taxon>Bacteria</taxon>
        <taxon>Pseudomonadati</taxon>
        <taxon>Myxococcota</taxon>
        <taxon>Myxococcia</taxon>
        <taxon>Myxococcales</taxon>
        <taxon>Cystobacterineae</taxon>
        <taxon>Archangiaceae</taxon>
        <taxon>Cystobacter</taxon>
    </lineage>
</organism>
<feature type="transmembrane region" description="Helical" evidence="8">
    <location>
        <begin position="206"/>
        <end position="223"/>
    </location>
</feature>
<evidence type="ECO:0000256" key="4">
    <source>
        <dbReference type="ARBA" id="ARBA00022475"/>
    </source>
</evidence>
<evidence type="ECO:0000256" key="8">
    <source>
        <dbReference type="RuleBase" id="RU363041"/>
    </source>
</evidence>
<comment type="caution">
    <text evidence="9">The sequence shown here is derived from an EMBL/GenBank/DDBJ whole genome shotgun (WGS) entry which is preliminary data.</text>
</comment>
<gene>
    <name evidence="9" type="ORF">BON30_31470</name>
</gene>
<feature type="transmembrane region" description="Helical" evidence="8">
    <location>
        <begin position="145"/>
        <end position="168"/>
    </location>
</feature>
<feature type="transmembrane region" description="Helical" evidence="8">
    <location>
        <begin position="74"/>
        <end position="96"/>
    </location>
</feature>
<keyword evidence="5 8" id="KW-0812">Transmembrane</keyword>
<evidence type="ECO:0000256" key="7">
    <source>
        <dbReference type="ARBA" id="ARBA00023136"/>
    </source>
</evidence>
<evidence type="ECO:0000256" key="5">
    <source>
        <dbReference type="ARBA" id="ARBA00022692"/>
    </source>
</evidence>
<dbReference type="RefSeq" id="WP_071902154.1">
    <property type="nucleotide sequence ID" value="NZ_MPIN01000009.1"/>
</dbReference>
<keyword evidence="6 8" id="KW-1133">Transmembrane helix</keyword>
<evidence type="ECO:0000256" key="3">
    <source>
        <dbReference type="ARBA" id="ARBA00022448"/>
    </source>
</evidence>
<dbReference type="STRING" id="83449.BON30_31470"/>
<sequence>MNLLSTIPWLLGAGLLAGAMNAVAGGGTFVTLPALVLAGVPSVVANASSTVALFPGGLASTWAYRADLSAPRGVSLHTLVAVSLAGGLVGALLLVLTPRAAFDQFLPWLLLLASGVFALGARPSLMLGPRVRASPAVLLSLQFLLAVYGGYFGGAVGIMMMAVWSLLGRSDLKVLNPLKALLVTATNTIAVLCFVVLGAVSWPETLLVLGAAVVGGYAGARLARRMDSRHLRLGVTGLSLLLTVAYFLRAG</sequence>
<feature type="transmembrane region" description="Helical" evidence="8">
    <location>
        <begin position="108"/>
        <end position="125"/>
    </location>
</feature>
<accession>A0A1L9B449</accession>
<keyword evidence="7 8" id="KW-0472">Membrane</keyword>
<keyword evidence="4 8" id="KW-1003">Cell membrane</keyword>
<evidence type="ECO:0000313" key="10">
    <source>
        <dbReference type="Proteomes" id="UP000182229"/>
    </source>
</evidence>
<evidence type="ECO:0000256" key="1">
    <source>
        <dbReference type="ARBA" id="ARBA00004651"/>
    </source>
</evidence>
<evidence type="ECO:0000256" key="6">
    <source>
        <dbReference type="ARBA" id="ARBA00022989"/>
    </source>
</evidence>
<dbReference type="GO" id="GO:0005886">
    <property type="term" value="C:plasma membrane"/>
    <property type="evidence" value="ECO:0007669"/>
    <property type="project" value="UniProtKB-SubCell"/>
</dbReference>
<dbReference type="PANTHER" id="PTHR30269">
    <property type="entry name" value="TRANSMEMBRANE PROTEIN YFCA"/>
    <property type="match status" value="1"/>
</dbReference>
<dbReference type="PANTHER" id="PTHR30269:SF0">
    <property type="entry name" value="MEMBRANE TRANSPORTER PROTEIN YFCA-RELATED"/>
    <property type="match status" value="1"/>
</dbReference>
<dbReference type="Pfam" id="PF01925">
    <property type="entry name" value="TauE"/>
    <property type="match status" value="1"/>
</dbReference>
<dbReference type="InterPro" id="IPR002781">
    <property type="entry name" value="TM_pro_TauE-like"/>
</dbReference>
<evidence type="ECO:0000313" key="9">
    <source>
        <dbReference type="EMBL" id="OJH37006.1"/>
    </source>
</evidence>
<reference evidence="9 10" key="2">
    <citation type="submission" date="2016-12" db="EMBL/GenBank/DDBJ databases">
        <title>Draft Genome Sequence of Cystobacter ferrugineus Strain Cbfe23.</title>
        <authorList>
            <person name="Akbar S."/>
            <person name="Dowd S.E."/>
            <person name="Stevens D.C."/>
        </authorList>
    </citation>
    <scope>NUCLEOTIDE SEQUENCE [LARGE SCALE GENOMIC DNA]</scope>
    <source>
        <strain evidence="9 10">Cbfe23</strain>
    </source>
</reference>
<keyword evidence="10" id="KW-1185">Reference proteome</keyword>
<comment type="subcellular location">
    <subcellularLocation>
        <location evidence="1 8">Cell membrane</location>
        <topology evidence="1 8">Multi-pass membrane protein</topology>
    </subcellularLocation>
</comment>
<feature type="transmembrane region" description="Helical" evidence="8">
    <location>
        <begin position="230"/>
        <end position="248"/>
    </location>
</feature>
<keyword evidence="3" id="KW-0813">Transport</keyword>
<dbReference type="OrthoDB" id="9807082at2"/>
<dbReference type="InterPro" id="IPR052017">
    <property type="entry name" value="TSUP"/>
</dbReference>
<feature type="transmembrane region" description="Helical" evidence="8">
    <location>
        <begin position="180"/>
        <end position="200"/>
    </location>
</feature>
<evidence type="ECO:0000256" key="2">
    <source>
        <dbReference type="ARBA" id="ARBA00009142"/>
    </source>
</evidence>
<dbReference type="Proteomes" id="UP000182229">
    <property type="component" value="Unassembled WGS sequence"/>
</dbReference>
<name>A0A1L9B449_9BACT</name>
<dbReference type="EMBL" id="MPIN01000009">
    <property type="protein sequence ID" value="OJH37006.1"/>
    <property type="molecule type" value="Genomic_DNA"/>
</dbReference>
<protein>
    <recommendedName>
        <fullName evidence="8">Probable membrane transporter protein</fullName>
    </recommendedName>
</protein>
<proteinExistence type="inferred from homology"/>
<comment type="similarity">
    <text evidence="2 8">Belongs to the 4-toluene sulfonate uptake permease (TSUP) (TC 2.A.102) family.</text>
</comment>
<reference evidence="10" key="1">
    <citation type="submission" date="2016-11" db="EMBL/GenBank/DDBJ databases">
        <authorList>
            <person name="Shukria A."/>
            <person name="Stevens D.C."/>
        </authorList>
    </citation>
    <scope>NUCLEOTIDE SEQUENCE [LARGE SCALE GENOMIC DNA]</scope>
    <source>
        <strain evidence="10">Cbfe23</strain>
    </source>
</reference>
<dbReference type="AlphaFoldDB" id="A0A1L9B449"/>